<dbReference type="EMBL" id="MU006571">
    <property type="protein sequence ID" value="KAF2747760.1"/>
    <property type="molecule type" value="Genomic_DNA"/>
</dbReference>
<organism evidence="2 3">
    <name type="scientific">Sporormia fimetaria CBS 119925</name>
    <dbReference type="NCBI Taxonomy" id="1340428"/>
    <lineage>
        <taxon>Eukaryota</taxon>
        <taxon>Fungi</taxon>
        <taxon>Dikarya</taxon>
        <taxon>Ascomycota</taxon>
        <taxon>Pezizomycotina</taxon>
        <taxon>Dothideomycetes</taxon>
        <taxon>Pleosporomycetidae</taxon>
        <taxon>Pleosporales</taxon>
        <taxon>Sporormiaceae</taxon>
        <taxon>Sporormia</taxon>
    </lineage>
</organism>
<protein>
    <submittedName>
        <fullName evidence="2">Uncharacterized protein</fullName>
    </submittedName>
</protein>
<proteinExistence type="predicted"/>
<dbReference type="Proteomes" id="UP000799440">
    <property type="component" value="Unassembled WGS sequence"/>
</dbReference>
<gene>
    <name evidence="2" type="ORF">M011DRAFT_38373</name>
</gene>
<reference evidence="2" key="1">
    <citation type="journal article" date="2020" name="Stud. Mycol.">
        <title>101 Dothideomycetes genomes: a test case for predicting lifestyles and emergence of pathogens.</title>
        <authorList>
            <person name="Haridas S."/>
            <person name="Albert R."/>
            <person name="Binder M."/>
            <person name="Bloem J."/>
            <person name="Labutti K."/>
            <person name="Salamov A."/>
            <person name="Andreopoulos B."/>
            <person name="Baker S."/>
            <person name="Barry K."/>
            <person name="Bills G."/>
            <person name="Bluhm B."/>
            <person name="Cannon C."/>
            <person name="Castanera R."/>
            <person name="Culley D."/>
            <person name="Daum C."/>
            <person name="Ezra D."/>
            <person name="Gonzalez J."/>
            <person name="Henrissat B."/>
            <person name="Kuo A."/>
            <person name="Liang C."/>
            <person name="Lipzen A."/>
            <person name="Lutzoni F."/>
            <person name="Magnuson J."/>
            <person name="Mondo S."/>
            <person name="Nolan M."/>
            <person name="Ohm R."/>
            <person name="Pangilinan J."/>
            <person name="Park H.-J."/>
            <person name="Ramirez L."/>
            <person name="Alfaro M."/>
            <person name="Sun H."/>
            <person name="Tritt A."/>
            <person name="Yoshinaga Y."/>
            <person name="Zwiers L.-H."/>
            <person name="Turgeon B."/>
            <person name="Goodwin S."/>
            <person name="Spatafora J."/>
            <person name="Crous P."/>
            <person name="Grigoriev I."/>
        </authorList>
    </citation>
    <scope>NUCLEOTIDE SEQUENCE</scope>
    <source>
        <strain evidence="2">CBS 119925</strain>
    </source>
</reference>
<sequence>MSSPPPQQETTYYAHDATFADLSNERFDHDVAAVDTRRDRGDTALLTNQHISLKRQGNVNEAQLWQWHMMGVTSDDHDAKMEGQEDLHGGQLHRLNRIARGEDEAPEGRNPMDVGFRGGRGGMRGGARGGRGGRGGGRGGKAQWMDQGVVEGILRAAMKPEYETWPQAKGFAEELDADMFCDGPILGSEEM</sequence>
<dbReference type="OrthoDB" id="3784677at2759"/>
<name>A0A6A6VDY9_9PLEO</name>
<feature type="compositionally biased region" description="Gly residues" evidence="1">
    <location>
        <begin position="116"/>
        <end position="140"/>
    </location>
</feature>
<accession>A0A6A6VDY9</accession>
<evidence type="ECO:0000313" key="2">
    <source>
        <dbReference type="EMBL" id="KAF2747760.1"/>
    </source>
</evidence>
<dbReference type="AlphaFoldDB" id="A0A6A6VDY9"/>
<keyword evidence="3" id="KW-1185">Reference proteome</keyword>
<evidence type="ECO:0000256" key="1">
    <source>
        <dbReference type="SAM" id="MobiDB-lite"/>
    </source>
</evidence>
<feature type="region of interest" description="Disordered" evidence="1">
    <location>
        <begin position="102"/>
        <end position="143"/>
    </location>
</feature>
<evidence type="ECO:0000313" key="3">
    <source>
        <dbReference type="Proteomes" id="UP000799440"/>
    </source>
</evidence>